<feature type="transmembrane region" description="Helical" evidence="1">
    <location>
        <begin position="32"/>
        <end position="53"/>
    </location>
</feature>
<name>A0A1F8H8L0_9BACT</name>
<evidence type="ECO:0000313" key="2">
    <source>
        <dbReference type="EMBL" id="OGN33378.1"/>
    </source>
</evidence>
<comment type="caution">
    <text evidence="2">The sequence shown here is derived from an EMBL/GenBank/DDBJ whole genome shotgun (WGS) entry which is preliminary data.</text>
</comment>
<keyword evidence="1" id="KW-1133">Transmembrane helix</keyword>
<feature type="transmembrane region" description="Helical" evidence="1">
    <location>
        <begin position="270"/>
        <end position="288"/>
    </location>
</feature>
<dbReference type="AlphaFoldDB" id="A0A1F8H8L0"/>
<keyword evidence="1" id="KW-0472">Membrane</keyword>
<evidence type="ECO:0000256" key="1">
    <source>
        <dbReference type="SAM" id="Phobius"/>
    </source>
</evidence>
<proteinExistence type="predicted"/>
<feature type="transmembrane region" description="Helical" evidence="1">
    <location>
        <begin position="172"/>
        <end position="191"/>
    </location>
</feature>
<dbReference type="Proteomes" id="UP000177745">
    <property type="component" value="Unassembled WGS sequence"/>
</dbReference>
<protein>
    <submittedName>
        <fullName evidence="2">Uncharacterized protein</fullName>
    </submittedName>
</protein>
<dbReference type="EMBL" id="MGKY01000018">
    <property type="protein sequence ID" value="OGN33378.1"/>
    <property type="molecule type" value="Genomic_DNA"/>
</dbReference>
<accession>A0A1F8H8L0</accession>
<feature type="transmembrane region" description="Helical" evidence="1">
    <location>
        <begin position="59"/>
        <end position="79"/>
    </location>
</feature>
<evidence type="ECO:0000313" key="3">
    <source>
        <dbReference type="Proteomes" id="UP000177745"/>
    </source>
</evidence>
<keyword evidence="1" id="KW-0812">Transmembrane</keyword>
<feature type="transmembrane region" description="Helical" evidence="1">
    <location>
        <begin position="91"/>
        <end position="110"/>
    </location>
</feature>
<dbReference type="SUPFAM" id="SSF103481">
    <property type="entry name" value="Multidrug resistance efflux transporter EmrE"/>
    <property type="match status" value="1"/>
</dbReference>
<dbReference type="InterPro" id="IPR037185">
    <property type="entry name" value="EmrE-like"/>
</dbReference>
<gene>
    <name evidence="2" type="ORF">A3G51_01020</name>
</gene>
<feature type="transmembrane region" description="Helical" evidence="1">
    <location>
        <begin position="234"/>
        <end position="254"/>
    </location>
</feature>
<feature type="transmembrane region" description="Helical" evidence="1">
    <location>
        <begin position="6"/>
        <end position="25"/>
    </location>
</feature>
<feature type="transmembrane region" description="Helical" evidence="1">
    <location>
        <begin position="140"/>
        <end position="160"/>
    </location>
</feature>
<reference evidence="2 3" key="1">
    <citation type="journal article" date="2016" name="Nat. Commun.">
        <title>Thousands of microbial genomes shed light on interconnected biogeochemical processes in an aquifer system.</title>
        <authorList>
            <person name="Anantharaman K."/>
            <person name="Brown C.T."/>
            <person name="Hug L.A."/>
            <person name="Sharon I."/>
            <person name="Castelle C.J."/>
            <person name="Probst A.J."/>
            <person name="Thomas B.C."/>
            <person name="Singh A."/>
            <person name="Wilkins M.J."/>
            <person name="Karaoz U."/>
            <person name="Brodie E.L."/>
            <person name="Williams K.H."/>
            <person name="Hubbard S.S."/>
            <person name="Banfield J.F."/>
        </authorList>
    </citation>
    <scope>NUCLEOTIDE SEQUENCE [LARGE SCALE GENOMIC DNA]</scope>
</reference>
<sequence length="290" mass="32122">MLWLYLAIAAYALNAVAFIIDKYLLSAPILRPISYAFWVGMLSFASIVLLPFGVYWVNFFYFLISFASGAAFFFALLFLYKAIKKTDISVASTKVGVLGVIFTYIFSALILRSSFLGPDIVALVFMVAGILLIGKTGKGVWPEALMSGVAFGVSTVLLKWTFNHSDFLNGFFWTRMGLVGMAFLTLIHPFARKEMFLSLKNTSRSSRSVFLVNKIIAGIGFLLLYISIKLGNVSVVSTLLSAQFVFVFILALIFRQRIPGVSENINGKILLVKFLGVVLIGLGFLMLFKQ</sequence>
<organism evidence="2 3">
    <name type="scientific">Candidatus Yanofskybacteria bacterium RIFCSPLOWO2_12_FULL_43_11b</name>
    <dbReference type="NCBI Taxonomy" id="1802710"/>
    <lineage>
        <taxon>Bacteria</taxon>
        <taxon>Candidatus Yanofskyibacteriota</taxon>
    </lineage>
</organism>
<feature type="transmembrane region" description="Helical" evidence="1">
    <location>
        <begin position="211"/>
        <end position="228"/>
    </location>
</feature>
<feature type="transmembrane region" description="Helical" evidence="1">
    <location>
        <begin position="116"/>
        <end position="133"/>
    </location>
</feature>